<proteinExistence type="predicted"/>
<accession>A0AAD5IC96</accession>
<evidence type="ECO:0000313" key="2">
    <source>
        <dbReference type="Proteomes" id="UP001064489"/>
    </source>
</evidence>
<name>A0AAD5IC96_ACENE</name>
<comment type="caution">
    <text evidence="1">The sequence shown here is derived from an EMBL/GenBank/DDBJ whole genome shotgun (WGS) entry which is preliminary data.</text>
</comment>
<sequence length="150" mass="16639">MECLLQSLVKTDYRSFRSFMATGGDSDTIFFDWRKIVANILQVENIQGETVAASPLKTSEKRDDFASVAADPIPKTLNLSAAAAVFPCRFLVNYFSLALFSGSVSFSKTLYSLPVRCLHFVSGFVYRLPPSILSISGSRSIYLFIGSWKL</sequence>
<protein>
    <submittedName>
        <fullName evidence="1">Uncharacterized protein</fullName>
    </submittedName>
</protein>
<evidence type="ECO:0000313" key="1">
    <source>
        <dbReference type="EMBL" id="KAI9156664.1"/>
    </source>
</evidence>
<dbReference type="AlphaFoldDB" id="A0AAD5IC96"/>
<reference evidence="1" key="1">
    <citation type="journal article" date="2022" name="Plant J.">
        <title>Strategies of tolerance reflected in two North American maple genomes.</title>
        <authorList>
            <person name="McEvoy S.L."/>
            <person name="Sezen U.U."/>
            <person name="Trouern-Trend A."/>
            <person name="McMahon S.M."/>
            <person name="Schaberg P.G."/>
            <person name="Yang J."/>
            <person name="Wegrzyn J.L."/>
            <person name="Swenson N.G."/>
        </authorList>
    </citation>
    <scope>NUCLEOTIDE SEQUENCE</scope>
    <source>
        <strain evidence="1">91603</strain>
    </source>
</reference>
<gene>
    <name evidence="1" type="ORF">LWI28_010284</name>
</gene>
<dbReference type="Proteomes" id="UP001064489">
    <property type="component" value="Chromosome 12"/>
</dbReference>
<keyword evidence="2" id="KW-1185">Reference proteome</keyword>
<organism evidence="1 2">
    <name type="scientific">Acer negundo</name>
    <name type="common">Box elder</name>
    <dbReference type="NCBI Taxonomy" id="4023"/>
    <lineage>
        <taxon>Eukaryota</taxon>
        <taxon>Viridiplantae</taxon>
        <taxon>Streptophyta</taxon>
        <taxon>Embryophyta</taxon>
        <taxon>Tracheophyta</taxon>
        <taxon>Spermatophyta</taxon>
        <taxon>Magnoliopsida</taxon>
        <taxon>eudicotyledons</taxon>
        <taxon>Gunneridae</taxon>
        <taxon>Pentapetalae</taxon>
        <taxon>rosids</taxon>
        <taxon>malvids</taxon>
        <taxon>Sapindales</taxon>
        <taxon>Sapindaceae</taxon>
        <taxon>Hippocastanoideae</taxon>
        <taxon>Acereae</taxon>
        <taxon>Acer</taxon>
    </lineage>
</organism>
<dbReference type="EMBL" id="JAJSOW010000107">
    <property type="protein sequence ID" value="KAI9156664.1"/>
    <property type="molecule type" value="Genomic_DNA"/>
</dbReference>
<reference evidence="1" key="2">
    <citation type="submission" date="2023-02" db="EMBL/GenBank/DDBJ databases">
        <authorList>
            <person name="Swenson N.G."/>
            <person name="Wegrzyn J.L."/>
            <person name="Mcevoy S.L."/>
        </authorList>
    </citation>
    <scope>NUCLEOTIDE SEQUENCE</scope>
    <source>
        <strain evidence="1">91603</strain>
        <tissue evidence="1">Leaf</tissue>
    </source>
</reference>